<dbReference type="RefSeq" id="WP_154545358.1">
    <property type="nucleotide sequence ID" value="NZ_VULO01000009.1"/>
</dbReference>
<evidence type="ECO:0000313" key="8">
    <source>
        <dbReference type="EMBL" id="MSS84722.1"/>
    </source>
</evidence>
<dbReference type="InterPro" id="IPR002052">
    <property type="entry name" value="DNA_methylase_N6_adenine_CS"/>
</dbReference>
<feature type="domain" description="Release factor glutamine methyltransferase N-terminal" evidence="7">
    <location>
        <begin position="12"/>
        <end position="61"/>
    </location>
</feature>
<dbReference type="Gene3D" id="1.10.8.10">
    <property type="entry name" value="DNA helicase RuvA subunit, C-terminal domain"/>
    <property type="match status" value="1"/>
</dbReference>
<evidence type="ECO:0000256" key="1">
    <source>
        <dbReference type="ARBA" id="ARBA00012771"/>
    </source>
</evidence>
<dbReference type="Pfam" id="PF17827">
    <property type="entry name" value="PrmC_N"/>
    <property type="match status" value="1"/>
</dbReference>
<evidence type="ECO:0000256" key="2">
    <source>
        <dbReference type="ARBA" id="ARBA00022603"/>
    </source>
</evidence>
<evidence type="ECO:0000259" key="7">
    <source>
        <dbReference type="Pfam" id="PF17827"/>
    </source>
</evidence>
<name>A0A6N7W8F9_9ACTO</name>
<dbReference type="CDD" id="cd02440">
    <property type="entry name" value="AdoMet_MTases"/>
    <property type="match status" value="1"/>
</dbReference>
<dbReference type="SUPFAM" id="SSF53335">
    <property type="entry name" value="S-adenosyl-L-methionine-dependent methyltransferases"/>
    <property type="match status" value="1"/>
</dbReference>
<dbReference type="Pfam" id="PF05175">
    <property type="entry name" value="MTS"/>
    <property type="match status" value="1"/>
</dbReference>
<gene>
    <name evidence="8" type="ORF">FYJ24_08090</name>
</gene>
<dbReference type="InterPro" id="IPR007848">
    <property type="entry name" value="Small_mtfrase_dom"/>
</dbReference>
<dbReference type="GO" id="GO:0032259">
    <property type="term" value="P:methylation"/>
    <property type="evidence" value="ECO:0007669"/>
    <property type="project" value="UniProtKB-KW"/>
</dbReference>
<dbReference type="EMBL" id="VULO01000009">
    <property type="protein sequence ID" value="MSS84722.1"/>
    <property type="molecule type" value="Genomic_DNA"/>
</dbReference>
<keyword evidence="9" id="KW-1185">Reference proteome</keyword>
<dbReference type="EC" id="2.1.1.297" evidence="1"/>
<accession>A0A6N7W8F9</accession>
<dbReference type="Gene3D" id="3.40.50.150">
    <property type="entry name" value="Vaccinia Virus protein VP39"/>
    <property type="match status" value="1"/>
</dbReference>
<evidence type="ECO:0000256" key="4">
    <source>
        <dbReference type="ARBA" id="ARBA00022691"/>
    </source>
</evidence>
<evidence type="ECO:0000313" key="9">
    <source>
        <dbReference type="Proteomes" id="UP000470875"/>
    </source>
</evidence>
<dbReference type="PROSITE" id="PS00092">
    <property type="entry name" value="N6_MTASE"/>
    <property type="match status" value="1"/>
</dbReference>
<keyword evidence="4" id="KW-0949">S-adenosyl-L-methionine</keyword>
<evidence type="ECO:0000256" key="3">
    <source>
        <dbReference type="ARBA" id="ARBA00022679"/>
    </source>
</evidence>
<dbReference type="GO" id="GO:0102559">
    <property type="term" value="F:peptide chain release factor N(5)-glutamine methyltransferase activity"/>
    <property type="evidence" value="ECO:0007669"/>
    <property type="project" value="UniProtKB-EC"/>
</dbReference>
<dbReference type="InterPro" id="IPR029063">
    <property type="entry name" value="SAM-dependent_MTases_sf"/>
</dbReference>
<dbReference type="InterPro" id="IPR050320">
    <property type="entry name" value="N5-glutamine_MTase"/>
</dbReference>
<feature type="domain" description="Methyltransferase small" evidence="6">
    <location>
        <begin position="83"/>
        <end position="170"/>
    </location>
</feature>
<comment type="catalytic activity">
    <reaction evidence="5">
        <text>L-glutaminyl-[peptide chain release factor] + S-adenosyl-L-methionine = N(5)-methyl-L-glutaminyl-[peptide chain release factor] + S-adenosyl-L-homocysteine + H(+)</text>
        <dbReference type="Rhea" id="RHEA:42896"/>
        <dbReference type="Rhea" id="RHEA-COMP:10271"/>
        <dbReference type="Rhea" id="RHEA-COMP:10272"/>
        <dbReference type="ChEBI" id="CHEBI:15378"/>
        <dbReference type="ChEBI" id="CHEBI:30011"/>
        <dbReference type="ChEBI" id="CHEBI:57856"/>
        <dbReference type="ChEBI" id="CHEBI:59789"/>
        <dbReference type="ChEBI" id="CHEBI:61891"/>
        <dbReference type="EC" id="2.1.1.297"/>
    </reaction>
</comment>
<dbReference type="InterPro" id="IPR004556">
    <property type="entry name" value="HemK-like"/>
</dbReference>
<dbReference type="GO" id="GO:0003676">
    <property type="term" value="F:nucleic acid binding"/>
    <property type="evidence" value="ECO:0007669"/>
    <property type="project" value="InterPro"/>
</dbReference>
<dbReference type="PANTHER" id="PTHR18895">
    <property type="entry name" value="HEMK METHYLTRANSFERASE"/>
    <property type="match status" value="1"/>
</dbReference>
<dbReference type="InterPro" id="IPR040758">
    <property type="entry name" value="PrmC_N"/>
</dbReference>
<proteinExistence type="predicted"/>
<dbReference type="AlphaFoldDB" id="A0A6N7W8F9"/>
<keyword evidence="2 8" id="KW-0489">Methyltransferase</keyword>
<organism evidence="8 9">
    <name type="scientific">Scrofimicrobium canadense</name>
    <dbReference type="NCBI Taxonomy" id="2652290"/>
    <lineage>
        <taxon>Bacteria</taxon>
        <taxon>Bacillati</taxon>
        <taxon>Actinomycetota</taxon>
        <taxon>Actinomycetes</taxon>
        <taxon>Actinomycetales</taxon>
        <taxon>Actinomycetaceae</taxon>
        <taxon>Scrofimicrobium</taxon>
    </lineage>
</organism>
<dbReference type="PANTHER" id="PTHR18895:SF74">
    <property type="entry name" value="MTRF1L RELEASE FACTOR GLUTAMINE METHYLTRANSFERASE"/>
    <property type="match status" value="1"/>
</dbReference>
<keyword evidence="3 8" id="KW-0808">Transferase</keyword>
<protein>
    <recommendedName>
        <fullName evidence="1">peptide chain release factor N(5)-glutamine methyltransferase</fullName>
        <ecNumber evidence="1">2.1.1.297</ecNumber>
    </recommendedName>
</protein>
<dbReference type="Proteomes" id="UP000470875">
    <property type="component" value="Unassembled WGS sequence"/>
</dbReference>
<dbReference type="NCBIfam" id="TIGR00536">
    <property type="entry name" value="hemK_fam"/>
    <property type="match status" value="1"/>
</dbReference>
<evidence type="ECO:0000256" key="5">
    <source>
        <dbReference type="ARBA" id="ARBA00048391"/>
    </source>
</evidence>
<sequence length="251" mass="27639">MKDLAWGARRIPIHEAKMLLEWVLGVESLIIADEPTHAQRRRYRLAVKARSQGFPLHHITGECWFRGERLTVGPGVFIPRPETEMLVEYAFEETGIHTAVDLCTGSGAIARCLALSGLKVDAVELSARALRYAQENLHDTSVRLVRGDALEFEGHYDMVVSNPPYVVERVAGDVLFDPEMALYGGGEDGMVFPRGLVTRARALLGPAGVLLMEHAESQADNLVDFAFSTGFSHATTLTDLAGRPRFLRAVV</sequence>
<comment type="caution">
    <text evidence="8">The sequence shown here is derived from an EMBL/GenBank/DDBJ whole genome shotgun (WGS) entry which is preliminary data.</text>
</comment>
<evidence type="ECO:0000259" key="6">
    <source>
        <dbReference type="Pfam" id="PF05175"/>
    </source>
</evidence>
<reference evidence="8 9" key="1">
    <citation type="submission" date="2019-08" db="EMBL/GenBank/DDBJ databases">
        <title>In-depth cultivation of the pig gut microbiome towards novel bacterial diversity and tailored functional studies.</title>
        <authorList>
            <person name="Wylensek D."/>
            <person name="Hitch T.C.A."/>
            <person name="Clavel T."/>
        </authorList>
    </citation>
    <scope>NUCLEOTIDE SEQUENCE [LARGE SCALE GENOMIC DNA]</scope>
    <source>
        <strain evidence="8 9">WB03_NA08</strain>
    </source>
</reference>